<keyword evidence="6" id="KW-1185">Reference proteome</keyword>
<dbReference type="EMBL" id="VWPJ01000012">
    <property type="protein sequence ID" value="KAA5605014.1"/>
    <property type="molecule type" value="Genomic_DNA"/>
</dbReference>
<evidence type="ECO:0000313" key="5">
    <source>
        <dbReference type="EMBL" id="KAA5605014.1"/>
    </source>
</evidence>
<accession>A0A5M6I9Q7</accession>
<dbReference type="UniPathway" id="UPA00358">
    <property type="reaction ID" value="UER00476"/>
</dbReference>
<dbReference type="InterPro" id="IPR004528">
    <property type="entry name" value="KdsB"/>
</dbReference>
<dbReference type="AlphaFoldDB" id="A0A5M6I9Q7"/>
<evidence type="ECO:0000256" key="2">
    <source>
        <dbReference type="ARBA" id="ARBA00022695"/>
    </source>
</evidence>
<comment type="caution">
    <text evidence="5">The sequence shown here is derived from an EMBL/GenBank/DDBJ whole genome shotgun (WGS) entry which is preliminary data.</text>
</comment>
<comment type="pathway">
    <text evidence="4">Nucleotide-sugar biosynthesis; CMP-3-deoxy-D-manno-octulosonate biosynthesis; CMP-3-deoxy-D-manno-octulosonate from 3-deoxy-D-manno-octulosonate and CTP: step 1/1.</text>
</comment>
<evidence type="ECO:0000313" key="6">
    <source>
        <dbReference type="Proteomes" id="UP000324065"/>
    </source>
</evidence>
<name>A0A5M6I9Q7_9PROT</name>
<dbReference type="SUPFAM" id="SSF53448">
    <property type="entry name" value="Nucleotide-diphospho-sugar transferases"/>
    <property type="match status" value="1"/>
</dbReference>
<keyword evidence="1 4" id="KW-0808">Transferase</keyword>
<keyword evidence="4" id="KW-0963">Cytoplasm</keyword>
<dbReference type="GO" id="GO:0005829">
    <property type="term" value="C:cytosol"/>
    <property type="evidence" value="ECO:0007669"/>
    <property type="project" value="TreeGrafter"/>
</dbReference>
<dbReference type="Pfam" id="PF02348">
    <property type="entry name" value="CTP_transf_3"/>
    <property type="match status" value="1"/>
</dbReference>
<dbReference type="NCBIfam" id="TIGR00466">
    <property type="entry name" value="kdsB"/>
    <property type="match status" value="1"/>
</dbReference>
<dbReference type="InterPro" id="IPR029044">
    <property type="entry name" value="Nucleotide-diphossugar_trans"/>
</dbReference>
<dbReference type="GO" id="GO:0009103">
    <property type="term" value="P:lipopolysaccharide biosynthetic process"/>
    <property type="evidence" value="ECO:0007669"/>
    <property type="project" value="UniProtKB-UniRule"/>
</dbReference>
<dbReference type="PANTHER" id="PTHR42866:SF2">
    <property type="entry name" value="3-DEOXY-MANNO-OCTULOSONATE CYTIDYLYLTRANSFERASE, MITOCHONDRIAL"/>
    <property type="match status" value="1"/>
</dbReference>
<evidence type="ECO:0000256" key="3">
    <source>
        <dbReference type="ARBA" id="ARBA00022985"/>
    </source>
</evidence>
<reference evidence="5 6" key="1">
    <citation type="submission" date="2019-09" db="EMBL/GenBank/DDBJ databases">
        <title>Genome sequence of Roseospira marina, one of the more divergent members of the non-sulfur purple photosynthetic bacterial family, the Rhodospirillaceae.</title>
        <authorList>
            <person name="Meyer T."/>
            <person name="Kyndt J."/>
        </authorList>
    </citation>
    <scope>NUCLEOTIDE SEQUENCE [LARGE SCALE GENOMIC DNA]</scope>
    <source>
        <strain evidence="5 6">DSM 15113</strain>
    </source>
</reference>
<keyword evidence="2 4" id="KW-0548">Nucleotidyltransferase</keyword>
<dbReference type="NCBIfam" id="NF003948">
    <property type="entry name" value="PRK05450.1-1"/>
    <property type="match status" value="1"/>
</dbReference>
<dbReference type="CDD" id="cd02517">
    <property type="entry name" value="CMP-KDO-Synthetase"/>
    <property type="match status" value="1"/>
</dbReference>
<comment type="catalytic activity">
    <reaction evidence="4">
        <text>3-deoxy-alpha-D-manno-oct-2-ulosonate + CTP = CMP-3-deoxy-beta-D-manno-octulosonate + diphosphate</text>
        <dbReference type="Rhea" id="RHEA:23448"/>
        <dbReference type="ChEBI" id="CHEBI:33019"/>
        <dbReference type="ChEBI" id="CHEBI:37563"/>
        <dbReference type="ChEBI" id="CHEBI:85986"/>
        <dbReference type="ChEBI" id="CHEBI:85987"/>
        <dbReference type="EC" id="2.7.7.38"/>
    </reaction>
</comment>
<dbReference type="RefSeq" id="WP_150062926.1">
    <property type="nucleotide sequence ID" value="NZ_JACHII010000010.1"/>
</dbReference>
<sequence>MSPPLRSAAPPLIVLPARMASTRLPGKPLADIAGQPMIAHVVARALDAHVGPVVVACCEDEVARAVTRAGARAVMTDPDLPSGSDRVWAAVQSVDPEGRHDLIINVQADLPTLDPVLIRDVLGPMSDPAVDIATPVAVISDPAEITDPSVVKAVMAQRRGHRAGRALYFSRQPVPHGDGPFLHHIGLYAYRRDALRRFVALPPSPLETRERLEQLRALEDGMRIDAVVVDTIPLGVDTEADLDRARRMLGGAVSA</sequence>
<dbReference type="InterPro" id="IPR003329">
    <property type="entry name" value="Cytidylyl_trans"/>
</dbReference>
<proteinExistence type="inferred from homology"/>
<dbReference type="EC" id="2.7.7.38" evidence="4"/>
<dbReference type="GO" id="GO:0008690">
    <property type="term" value="F:3-deoxy-manno-octulosonate cytidylyltransferase activity"/>
    <property type="evidence" value="ECO:0007669"/>
    <property type="project" value="UniProtKB-UniRule"/>
</dbReference>
<evidence type="ECO:0000256" key="4">
    <source>
        <dbReference type="HAMAP-Rule" id="MF_00057"/>
    </source>
</evidence>
<protein>
    <recommendedName>
        <fullName evidence="4">3-deoxy-manno-octulosonate cytidylyltransferase</fullName>
        <ecNumber evidence="4">2.7.7.38</ecNumber>
    </recommendedName>
    <alternativeName>
        <fullName evidence="4">CMP-2-keto-3-deoxyoctulosonic acid synthase</fullName>
        <shortName evidence="4">CKS</shortName>
        <shortName evidence="4">CMP-KDO synthase</shortName>
    </alternativeName>
</protein>
<dbReference type="Gene3D" id="3.90.550.10">
    <property type="entry name" value="Spore Coat Polysaccharide Biosynthesis Protein SpsA, Chain A"/>
    <property type="match status" value="1"/>
</dbReference>
<gene>
    <name evidence="4" type="primary">kdsB</name>
    <name evidence="5" type="ORF">F1188_13345</name>
</gene>
<comment type="function">
    <text evidence="4">Activates KDO (a required 8-carbon sugar) for incorporation into bacterial lipopolysaccharide in Gram-negative bacteria.</text>
</comment>
<comment type="subcellular location">
    <subcellularLocation>
        <location evidence="4">Cytoplasm</location>
    </subcellularLocation>
</comment>
<dbReference type="HAMAP" id="MF_00057">
    <property type="entry name" value="KdsB"/>
    <property type="match status" value="1"/>
</dbReference>
<dbReference type="NCBIfam" id="NF003952">
    <property type="entry name" value="PRK05450.1-5"/>
    <property type="match status" value="1"/>
</dbReference>
<keyword evidence="3 4" id="KW-0448">Lipopolysaccharide biosynthesis</keyword>
<dbReference type="OrthoDB" id="9815559at2"/>
<organism evidence="5 6">
    <name type="scientific">Roseospira marina</name>
    <dbReference type="NCBI Taxonomy" id="140057"/>
    <lineage>
        <taxon>Bacteria</taxon>
        <taxon>Pseudomonadati</taxon>
        <taxon>Pseudomonadota</taxon>
        <taxon>Alphaproteobacteria</taxon>
        <taxon>Rhodospirillales</taxon>
        <taxon>Rhodospirillaceae</taxon>
        <taxon>Roseospira</taxon>
    </lineage>
</organism>
<comment type="similarity">
    <text evidence="4">Belongs to the KdsB family.</text>
</comment>
<dbReference type="PANTHER" id="PTHR42866">
    <property type="entry name" value="3-DEOXY-MANNO-OCTULOSONATE CYTIDYLYLTRANSFERASE"/>
    <property type="match status" value="1"/>
</dbReference>
<dbReference type="Proteomes" id="UP000324065">
    <property type="component" value="Unassembled WGS sequence"/>
</dbReference>
<dbReference type="GO" id="GO:0033468">
    <property type="term" value="P:CMP-keto-3-deoxy-D-manno-octulosonic acid biosynthetic process"/>
    <property type="evidence" value="ECO:0007669"/>
    <property type="project" value="UniProtKB-UniRule"/>
</dbReference>
<evidence type="ECO:0000256" key="1">
    <source>
        <dbReference type="ARBA" id="ARBA00022679"/>
    </source>
</evidence>